<sequence>MTDRITEGSVSHFQFIQEIELGKGFKVLIASKMDSFLTQKRLKELIDPQKFYTKDKVSGNEGYNKNNIIYIEMKSLFCRGFQPEFFKKSANSFLHELKNCKYKFWPYLFKVIIKCVFTNQKAVVFGVRDKSFRQLGIKLISLSTLVLFMRKNKPYYYREYVFSLETVKRELRRIVSTVKDGEVYQFEITQSESNLSILPESQWKEEMDKIVDEQLRDWREKGIFSDEMKNGKSYDRQLDRLVKEGEDEALMEMIESLEKLNQHNVIPLADLQP</sequence>
<evidence type="ECO:0000313" key="2">
    <source>
        <dbReference type="Proteomes" id="UP001165101"/>
    </source>
</evidence>
<name>A0ACB5TZT7_CANBO</name>
<organism evidence="1 2">
    <name type="scientific">Candida boidinii</name>
    <name type="common">Yeast</name>
    <dbReference type="NCBI Taxonomy" id="5477"/>
    <lineage>
        <taxon>Eukaryota</taxon>
        <taxon>Fungi</taxon>
        <taxon>Dikarya</taxon>
        <taxon>Ascomycota</taxon>
        <taxon>Saccharomycotina</taxon>
        <taxon>Pichiomycetes</taxon>
        <taxon>Pichiales</taxon>
        <taxon>Pichiaceae</taxon>
        <taxon>Ogataea</taxon>
        <taxon>Ogataea/Candida clade</taxon>
    </lineage>
</organism>
<dbReference type="Proteomes" id="UP001165101">
    <property type="component" value="Unassembled WGS sequence"/>
</dbReference>
<evidence type="ECO:0000313" key="1">
    <source>
        <dbReference type="EMBL" id="GME98895.1"/>
    </source>
</evidence>
<dbReference type="EMBL" id="BSXV01003744">
    <property type="protein sequence ID" value="GME98895.1"/>
    <property type="molecule type" value="Genomic_DNA"/>
</dbReference>
<reference evidence="1" key="1">
    <citation type="submission" date="2023-04" db="EMBL/GenBank/DDBJ databases">
        <title>Candida boidinii NBRC 1967.</title>
        <authorList>
            <person name="Ichikawa N."/>
            <person name="Sato H."/>
            <person name="Tonouchi N."/>
        </authorList>
    </citation>
    <scope>NUCLEOTIDE SEQUENCE</scope>
    <source>
        <strain evidence="1">NBRC 1967</strain>
    </source>
</reference>
<accession>A0ACB5TZT7</accession>
<proteinExistence type="predicted"/>
<gene>
    <name evidence="1" type="ORF">Cboi01_000512400</name>
</gene>
<protein>
    <submittedName>
        <fullName evidence="1">Unnamed protein product</fullName>
    </submittedName>
</protein>
<keyword evidence="2" id="KW-1185">Reference proteome</keyword>
<comment type="caution">
    <text evidence="1">The sequence shown here is derived from an EMBL/GenBank/DDBJ whole genome shotgun (WGS) entry which is preliminary data.</text>
</comment>